<dbReference type="RefSeq" id="WP_109919355.1">
    <property type="nucleotide sequence ID" value="NZ_QGLF01000001.1"/>
</dbReference>
<accession>A0A317E9B4</accession>
<dbReference type="GO" id="GO:0019634">
    <property type="term" value="P:organic phosphonate metabolic process"/>
    <property type="evidence" value="ECO:0007669"/>
    <property type="project" value="InterPro"/>
</dbReference>
<evidence type="ECO:0000313" key="1">
    <source>
        <dbReference type="EMBL" id="PWR23321.1"/>
    </source>
</evidence>
<dbReference type="NCBIfam" id="TIGR03293">
    <property type="entry name" value="PhnG_redo"/>
    <property type="match status" value="1"/>
</dbReference>
<keyword evidence="2" id="KW-1185">Reference proteome</keyword>
<gene>
    <name evidence="1" type="primary">phnG</name>
    <name evidence="1" type="ORF">DKG75_01765</name>
</gene>
<dbReference type="GO" id="GO:0016829">
    <property type="term" value="F:lyase activity"/>
    <property type="evidence" value="ECO:0007669"/>
    <property type="project" value="UniProtKB-KW"/>
</dbReference>
<reference evidence="2" key="1">
    <citation type="submission" date="2018-05" db="EMBL/GenBank/DDBJ databases">
        <title>Zavarzinia sp. HR-AS.</title>
        <authorList>
            <person name="Lee Y."/>
            <person name="Jeon C.O."/>
        </authorList>
    </citation>
    <scope>NUCLEOTIDE SEQUENCE [LARGE SCALE GENOMIC DNA]</scope>
    <source>
        <strain evidence="2">DSM 1231</strain>
    </source>
</reference>
<evidence type="ECO:0000313" key="2">
    <source>
        <dbReference type="Proteomes" id="UP000246077"/>
    </source>
</evidence>
<keyword evidence="1" id="KW-0456">Lyase</keyword>
<dbReference type="EMBL" id="QGLF01000001">
    <property type="protein sequence ID" value="PWR23321.1"/>
    <property type="molecule type" value="Genomic_DNA"/>
</dbReference>
<dbReference type="GO" id="GO:0015716">
    <property type="term" value="P:organic phosphonate transport"/>
    <property type="evidence" value="ECO:0007669"/>
    <property type="project" value="InterPro"/>
</dbReference>
<dbReference type="OrthoDB" id="530475at2"/>
<dbReference type="AlphaFoldDB" id="A0A317E9B4"/>
<dbReference type="Pfam" id="PF06754">
    <property type="entry name" value="PhnG"/>
    <property type="match status" value="1"/>
</dbReference>
<comment type="caution">
    <text evidence="1">The sequence shown here is derived from an EMBL/GenBank/DDBJ whole genome shotgun (WGS) entry which is preliminary data.</text>
</comment>
<sequence length="151" mass="15856">MSDDRQQEGRRRWLAVLARAPRARLAAALDDVPAGHGLRVLRPAETGLVMVRGRAGGTGERFNMGEMTVSRCTVADGEGRLGVGVVAGRDRAKAELVARLDALMQDPALGPALDRDLIAPLAAEQAAAAAARAGRAAATKVDFFTMVRGDV</sequence>
<dbReference type="InterPro" id="IPR009609">
    <property type="entry name" value="Phosphonate_metab_PhnG"/>
</dbReference>
<proteinExistence type="predicted"/>
<protein>
    <submittedName>
        <fullName evidence="1">Phosphonate C-P lyase system protein PhnG</fullName>
    </submittedName>
</protein>
<organism evidence="1 2">
    <name type="scientific">Zavarzinia compransoris</name>
    <dbReference type="NCBI Taxonomy" id="1264899"/>
    <lineage>
        <taxon>Bacteria</taxon>
        <taxon>Pseudomonadati</taxon>
        <taxon>Pseudomonadota</taxon>
        <taxon>Alphaproteobacteria</taxon>
        <taxon>Rhodospirillales</taxon>
        <taxon>Zavarziniaceae</taxon>
        <taxon>Zavarzinia</taxon>
    </lineage>
</organism>
<name>A0A317E9B4_9PROT</name>
<dbReference type="Proteomes" id="UP000246077">
    <property type="component" value="Unassembled WGS sequence"/>
</dbReference>